<reference evidence="4 5" key="1">
    <citation type="submission" date="2018-03" db="EMBL/GenBank/DDBJ databases">
        <title>Actinopolyspora mortivallis from Sahara, screening for active biomolecules.</title>
        <authorList>
            <person name="Selama O."/>
            <person name="Wellington E.M.H."/>
            <person name="Hacene H."/>
        </authorList>
    </citation>
    <scope>NUCLEOTIDE SEQUENCE [LARGE SCALE GENOMIC DNA]</scope>
    <source>
        <strain evidence="4 5">M5A</strain>
    </source>
</reference>
<sequence length="209" mass="22485">MLVVVLVGLLASGCLNATVSLSIDEEDRVSGQALIAVPPSADDRVRLRVPDELSERVRIAPYRQEGHRGSTVEFDRLDFDELERLARELNNTHSRYSLSVSRSGSLVNVDGSVDLTPLADTSSEVLVEISTPGEVTTTNGKVDAGVVSWEPAPGEVTEMSATFQFSDGRSAGLFGWSTVVGALTFGVAALVGLMALLAHQHHRNETQRR</sequence>
<organism evidence="4 5">
    <name type="scientific">Actinopolyspora mortivallis</name>
    <dbReference type="NCBI Taxonomy" id="33906"/>
    <lineage>
        <taxon>Bacteria</taxon>
        <taxon>Bacillati</taxon>
        <taxon>Actinomycetota</taxon>
        <taxon>Actinomycetes</taxon>
        <taxon>Actinopolysporales</taxon>
        <taxon>Actinopolysporaceae</taxon>
        <taxon>Actinopolyspora</taxon>
    </lineage>
</organism>
<evidence type="ECO:0000256" key="1">
    <source>
        <dbReference type="SAM" id="Phobius"/>
    </source>
</evidence>
<feature type="signal peptide" evidence="2">
    <location>
        <begin position="1"/>
        <end position="17"/>
    </location>
</feature>
<keyword evidence="2" id="KW-0732">Signal</keyword>
<dbReference type="Proteomes" id="UP000239352">
    <property type="component" value="Unassembled WGS sequence"/>
</dbReference>
<feature type="domain" description="LppM" evidence="3">
    <location>
        <begin position="17"/>
        <end position="164"/>
    </location>
</feature>
<evidence type="ECO:0000313" key="4">
    <source>
        <dbReference type="EMBL" id="PRW65014.1"/>
    </source>
</evidence>
<keyword evidence="1" id="KW-1133">Transmembrane helix</keyword>
<keyword evidence="5" id="KW-1185">Reference proteome</keyword>
<dbReference type="AlphaFoldDB" id="A0A2T0H0W4"/>
<gene>
    <name evidence="4" type="ORF">CEP50_00280</name>
</gene>
<evidence type="ECO:0000313" key="5">
    <source>
        <dbReference type="Proteomes" id="UP000239352"/>
    </source>
</evidence>
<dbReference type="InterPro" id="IPR053807">
    <property type="entry name" value="LppM"/>
</dbReference>
<keyword evidence="1" id="KW-0812">Transmembrane</keyword>
<protein>
    <submittedName>
        <fullName evidence="4">DUF3153 domain-containing protein</fullName>
    </submittedName>
</protein>
<comment type="caution">
    <text evidence="4">The sequence shown here is derived from an EMBL/GenBank/DDBJ whole genome shotgun (WGS) entry which is preliminary data.</text>
</comment>
<dbReference type="STRING" id="1050202.GCA_000384035_00911"/>
<dbReference type="EMBL" id="PVSR01000001">
    <property type="protein sequence ID" value="PRW65014.1"/>
    <property type="molecule type" value="Genomic_DNA"/>
</dbReference>
<keyword evidence="1" id="KW-0472">Membrane</keyword>
<proteinExistence type="predicted"/>
<evidence type="ECO:0000259" key="3">
    <source>
        <dbReference type="Pfam" id="PF21946"/>
    </source>
</evidence>
<feature type="transmembrane region" description="Helical" evidence="1">
    <location>
        <begin position="173"/>
        <end position="199"/>
    </location>
</feature>
<dbReference type="InParanoid" id="A0A2T0H0W4"/>
<evidence type="ECO:0000256" key="2">
    <source>
        <dbReference type="SAM" id="SignalP"/>
    </source>
</evidence>
<feature type="chain" id="PRO_5038411895" evidence="2">
    <location>
        <begin position="18"/>
        <end position="209"/>
    </location>
</feature>
<name>A0A2T0H0W4_ACTMO</name>
<accession>A0A2T0H0W4</accession>
<dbReference type="Pfam" id="PF21946">
    <property type="entry name" value="LppM"/>
    <property type="match status" value="1"/>
</dbReference>